<comment type="caution">
    <text evidence="2">The sequence shown here is derived from an EMBL/GenBank/DDBJ whole genome shotgun (WGS) entry which is preliminary data.</text>
</comment>
<gene>
    <name evidence="2" type="ORF">Tci_427572</name>
</gene>
<evidence type="ECO:0000313" key="2">
    <source>
        <dbReference type="EMBL" id="GEY55598.1"/>
    </source>
</evidence>
<dbReference type="EMBL" id="BKCJ010188601">
    <property type="protein sequence ID" value="GEY55598.1"/>
    <property type="molecule type" value="Genomic_DNA"/>
</dbReference>
<dbReference type="AlphaFoldDB" id="A0A699HNY7"/>
<evidence type="ECO:0000256" key="1">
    <source>
        <dbReference type="SAM" id="MobiDB-lite"/>
    </source>
</evidence>
<accession>A0A699HNY7</accession>
<feature type="region of interest" description="Disordered" evidence="1">
    <location>
        <begin position="206"/>
        <end position="260"/>
    </location>
</feature>
<name>A0A699HNY7_TANCI</name>
<feature type="compositionally biased region" description="Low complexity" evidence="1">
    <location>
        <begin position="208"/>
        <end position="222"/>
    </location>
</feature>
<sequence>MPKSIHVDHHDTAYYIPMYHRTGGFTGHERENSLRFLEFLVKGFVRTLPIVPSHKDLSLIRDALFYERTQAKTRKMKGVGTILDPFQMIVSELKTEFKKWEVILSENVISLTRNKDHPSACLCYMLYYLATKKPFNLAYYIANQIVSVTKSADMTLPYEMLLTRLFEHVRTIHPYTFSNELYLVYHVMIALFEKRVYRFKDKGKRPRLPTLTPPDTESSDSPSPTPYQNVENDPVDNYTLDPIPYMNQLSPIEGGESPEF</sequence>
<evidence type="ECO:0008006" key="3">
    <source>
        <dbReference type="Google" id="ProtNLM"/>
    </source>
</evidence>
<protein>
    <recommendedName>
        <fullName evidence="3">Ribosomal protein L7Ae/L30e/S12e/Gadd45</fullName>
    </recommendedName>
</protein>
<proteinExistence type="predicted"/>
<reference evidence="2" key="1">
    <citation type="journal article" date="2019" name="Sci. Rep.">
        <title>Draft genome of Tanacetum cinerariifolium, the natural source of mosquito coil.</title>
        <authorList>
            <person name="Yamashiro T."/>
            <person name="Shiraishi A."/>
            <person name="Satake H."/>
            <person name="Nakayama K."/>
        </authorList>
    </citation>
    <scope>NUCLEOTIDE SEQUENCE</scope>
</reference>
<organism evidence="2">
    <name type="scientific">Tanacetum cinerariifolium</name>
    <name type="common">Dalmatian daisy</name>
    <name type="synonym">Chrysanthemum cinerariifolium</name>
    <dbReference type="NCBI Taxonomy" id="118510"/>
    <lineage>
        <taxon>Eukaryota</taxon>
        <taxon>Viridiplantae</taxon>
        <taxon>Streptophyta</taxon>
        <taxon>Embryophyta</taxon>
        <taxon>Tracheophyta</taxon>
        <taxon>Spermatophyta</taxon>
        <taxon>Magnoliopsida</taxon>
        <taxon>eudicotyledons</taxon>
        <taxon>Gunneridae</taxon>
        <taxon>Pentapetalae</taxon>
        <taxon>asterids</taxon>
        <taxon>campanulids</taxon>
        <taxon>Asterales</taxon>
        <taxon>Asteraceae</taxon>
        <taxon>Asteroideae</taxon>
        <taxon>Anthemideae</taxon>
        <taxon>Anthemidinae</taxon>
        <taxon>Tanacetum</taxon>
    </lineage>
</organism>